<dbReference type="AlphaFoldDB" id="A0AAD5WFT2"/>
<evidence type="ECO:0000313" key="2">
    <source>
        <dbReference type="Proteomes" id="UP001196413"/>
    </source>
</evidence>
<protein>
    <submittedName>
        <fullName evidence="1">Uncharacterized protein</fullName>
    </submittedName>
</protein>
<proteinExistence type="predicted"/>
<dbReference type="Proteomes" id="UP001196413">
    <property type="component" value="Unassembled WGS sequence"/>
</dbReference>
<name>A0AAD5WFT2_PARTN</name>
<reference evidence="1" key="1">
    <citation type="submission" date="2021-06" db="EMBL/GenBank/DDBJ databases">
        <title>Parelaphostrongylus tenuis whole genome reference sequence.</title>
        <authorList>
            <person name="Garwood T.J."/>
            <person name="Larsen P.A."/>
            <person name="Fountain-Jones N.M."/>
            <person name="Garbe J.R."/>
            <person name="Macchietto M.G."/>
            <person name="Kania S.A."/>
            <person name="Gerhold R.W."/>
            <person name="Richards J.E."/>
            <person name="Wolf T.M."/>
        </authorList>
    </citation>
    <scope>NUCLEOTIDE SEQUENCE</scope>
    <source>
        <strain evidence="1">MNPRO001-30</strain>
        <tissue evidence="1">Meninges</tissue>
    </source>
</reference>
<sequence>MDEEDIELDFKIMRAPSWNTSQKDRRSSFLCITAGSDERSLAKHPNPIRHRFHSDRTQGISKLVDYSKEQPIGMRTERSKKYHKLAKIRYIVYDPLTEITLCLCRGRENIEESITENQTEEEKNMGHLLASPGSIHQLTDPKLSIHALIQQLNLMQQRS</sequence>
<gene>
    <name evidence="1" type="ORF">KIN20_029599</name>
</gene>
<accession>A0AAD5WFT2</accession>
<evidence type="ECO:0000313" key="1">
    <source>
        <dbReference type="EMBL" id="KAJ1368465.1"/>
    </source>
</evidence>
<dbReference type="EMBL" id="JAHQIW010006199">
    <property type="protein sequence ID" value="KAJ1368465.1"/>
    <property type="molecule type" value="Genomic_DNA"/>
</dbReference>
<organism evidence="1 2">
    <name type="scientific">Parelaphostrongylus tenuis</name>
    <name type="common">Meningeal worm</name>
    <dbReference type="NCBI Taxonomy" id="148309"/>
    <lineage>
        <taxon>Eukaryota</taxon>
        <taxon>Metazoa</taxon>
        <taxon>Ecdysozoa</taxon>
        <taxon>Nematoda</taxon>
        <taxon>Chromadorea</taxon>
        <taxon>Rhabditida</taxon>
        <taxon>Rhabditina</taxon>
        <taxon>Rhabditomorpha</taxon>
        <taxon>Strongyloidea</taxon>
        <taxon>Metastrongylidae</taxon>
        <taxon>Parelaphostrongylus</taxon>
    </lineage>
</organism>
<comment type="caution">
    <text evidence="1">The sequence shown here is derived from an EMBL/GenBank/DDBJ whole genome shotgun (WGS) entry which is preliminary data.</text>
</comment>
<keyword evidence="2" id="KW-1185">Reference proteome</keyword>